<evidence type="ECO:0000313" key="2">
    <source>
        <dbReference type="EMBL" id="KAK4527786.1"/>
    </source>
</evidence>
<dbReference type="Proteomes" id="UP001300502">
    <property type="component" value="Unassembled WGS sequence"/>
</dbReference>
<sequence>MSDTSDKTTIPLLGFKAVRKSPRRRRSKKFVEQVDCQTRDSCTSERVVVSDSDVQLAFSETKEDGEQLGDYRGGYETEPISPRTPPSCIANGESKLATPKAPKKKHSSAIDRRRDMMDWFLEGDECSGICLSCGRHCRLRPSVPICFRLNCALEYMNQER</sequence>
<name>A0AAV9IKA2_9RHOD</name>
<gene>
    <name evidence="2" type="ORF">GAYE_SCF45G5717</name>
</gene>
<keyword evidence="3" id="KW-1185">Reference proteome</keyword>
<comment type="caution">
    <text evidence="2">The sequence shown here is derived from an EMBL/GenBank/DDBJ whole genome shotgun (WGS) entry which is preliminary data.</text>
</comment>
<reference evidence="2 3" key="1">
    <citation type="submission" date="2022-07" db="EMBL/GenBank/DDBJ databases">
        <title>Genome-wide signatures of adaptation to extreme environments.</title>
        <authorList>
            <person name="Cho C.H."/>
            <person name="Yoon H.S."/>
        </authorList>
    </citation>
    <scope>NUCLEOTIDE SEQUENCE [LARGE SCALE GENOMIC DNA]</scope>
    <source>
        <strain evidence="2 3">108.79 E11</strain>
    </source>
</reference>
<feature type="region of interest" description="Disordered" evidence="1">
    <location>
        <begin position="63"/>
        <end position="109"/>
    </location>
</feature>
<accession>A0AAV9IKA2</accession>
<dbReference type="AlphaFoldDB" id="A0AAV9IKA2"/>
<evidence type="ECO:0000256" key="1">
    <source>
        <dbReference type="SAM" id="MobiDB-lite"/>
    </source>
</evidence>
<evidence type="ECO:0000313" key="3">
    <source>
        <dbReference type="Proteomes" id="UP001300502"/>
    </source>
</evidence>
<organism evidence="2 3">
    <name type="scientific">Galdieria yellowstonensis</name>
    <dbReference type="NCBI Taxonomy" id="3028027"/>
    <lineage>
        <taxon>Eukaryota</taxon>
        <taxon>Rhodophyta</taxon>
        <taxon>Bangiophyceae</taxon>
        <taxon>Galdieriales</taxon>
        <taxon>Galdieriaceae</taxon>
        <taxon>Galdieria</taxon>
    </lineage>
</organism>
<protein>
    <submittedName>
        <fullName evidence="2">Uncharacterized protein</fullName>
    </submittedName>
</protein>
<dbReference type="EMBL" id="JANCYU010000056">
    <property type="protein sequence ID" value="KAK4527786.1"/>
    <property type="molecule type" value="Genomic_DNA"/>
</dbReference>
<proteinExistence type="predicted"/>